<dbReference type="SUPFAM" id="SSF52540">
    <property type="entry name" value="P-loop containing nucleoside triphosphate hydrolases"/>
    <property type="match status" value="1"/>
</dbReference>
<proteinExistence type="predicted"/>
<dbReference type="FunFam" id="3.40.50.300:FF:000134">
    <property type="entry name" value="Iron-enterobactin ABC transporter ATP-binding protein"/>
    <property type="match status" value="1"/>
</dbReference>
<dbReference type="EMBL" id="QSLN01000001">
    <property type="protein sequence ID" value="RDV84802.1"/>
    <property type="molecule type" value="Genomic_DNA"/>
</dbReference>
<dbReference type="InterPro" id="IPR027417">
    <property type="entry name" value="P-loop_NTPase"/>
</dbReference>
<dbReference type="SMART" id="SM00382">
    <property type="entry name" value="AAA"/>
    <property type="match status" value="1"/>
</dbReference>
<accession>A0A3D8P7F7</accession>
<dbReference type="PANTHER" id="PTHR42794:SF1">
    <property type="entry name" value="HEMIN IMPORT ATP-BINDING PROTEIN HMUV"/>
    <property type="match status" value="1"/>
</dbReference>
<name>A0A3D8P7F7_9THEO</name>
<comment type="caution">
    <text evidence="6">The sequence shown here is derived from an EMBL/GenBank/DDBJ whole genome shotgun (WGS) entry which is preliminary data.</text>
</comment>
<gene>
    <name evidence="6" type="ORF">DXX99_01815</name>
</gene>
<dbReference type="Gene3D" id="3.40.50.300">
    <property type="entry name" value="P-loop containing nucleotide triphosphate hydrolases"/>
    <property type="match status" value="1"/>
</dbReference>
<dbReference type="PROSITE" id="PS50893">
    <property type="entry name" value="ABC_TRANSPORTER_2"/>
    <property type="match status" value="1"/>
</dbReference>
<organism evidence="6 7">
    <name type="scientific">Ammonifex thiophilus</name>
    <dbReference type="NCBI Taxonomy" id="444093"/>
    <lineage>
        <taxon>Bacteria</taxon>
        <taxon>Bacillati</taxon>
        <taxon>Bacillota</taxon>
        <taxon>Clostridia</taxon>
        <taxon>Thermoanaerobacterales</taxon>
        <taxon>Thermoanaerobacteraceae</taxon>
        <taxon>Ammonifex</taxon>
    </lineage>
</organism>
<evidence type="ECO:0000256" key="2">
    <source>
        <dbReference type="ARBA" id="ARBA00022741"/>
    </source>
</evidence>
<dbReference type="Proteomes" id="UP000256329">
    <property type="component" value="Unassembled WGS sequence"/>
</dbReference>
<dbReference type="PANTHER" id="PTHR42794">
    <property type="entry name" value="HEMIN IMPORT ATP-BINDING PROTEIN HMUV"/>
    <property type="match status" value="1"/>
</dbReference>
<feature type="domain" description="ABC transporter" evidence="5">
    <location>
        <begin position="3"/>
        <end position="245"/>
    </location>
</feature>
<keyword evidence="7" id="KW-1185">Reference proteome</keyword>
<keyword evidence="4" id="KW-1278">Translocase</keyword>
<dbReference type="GO" id="GO:0016887">
    <property type="term" value="F:ATP hydrolysis activity"/>
    <property type="evidence" value="ECO:0007669"/>
    <property type="project" value="InterPro"/>
</dbReference>
<keyword evidence="1" id="KW-0813">Transport</keyword>
<evidence type="ECO:0000313" key="7">
    <source>
        <dbReference type="Proteomes" id="UP000256329"/>
    </source>
</evidence>
<dbReference type="GO" id="GO:0005524">
    <property type="term" value="F:ATP binding"/>
    <property type="evidence" value="ECO:0007669"/>
    <property type="project" value="UniProtKB-KW"/>
</dbReference>
<dbReference type="AlphaFoldDB" id="A0A3D8P7F7"/>
<evidence type="ECO:0000256" key="3">
    <source>
        <dbReference type="ARBA" id="ARBA00022840"/>
    </source>
</evidence>
<evidence type="ECO:0000256" key="1">
    <source>
        <dbReference type="ARBA" id="ARBA00022448"/>
    </source>
</evidence>
<protein>
    <submittedName>
        <fullName evidence="6">ABC transporter ATP-binding protein</fullName>
    </submittedName>
</protein>
<reference evidence="6 7" key="1">
    <citation type="submission" date="2018-08" db="EMBL/GenBank/DDBJ databases">
        <title>Form III RuBisCO-mediated autotrophy in Thermodesulfobium bacteria.</title>
        <authorList>
            <person name="Toshchakov S.V."/>
            <person name="Kublanov I.V."/>
            <person name="Frolov E."/>
            <person name="Bonch-Osmolovskaya E.A."/>
            <person name="Tourova T.P."/>
            <person name="Chernych N.A."/>
            <person name="Lebedinsky A.V."/>
        </authorList>
    </citation>
    <scope>NUCLEOTIDE SEQUENCE [LARGE SCALE GENOMIC DNA]</scope>
    <source>
        <strain evidence="6 7">SR</strain>
    </source>
</reference>
<keyword evidence="3 6" id="KW-0067">ATP-binding</keyword>
<dbReference type="Pfam" id="PF00005">
    <property type="entry name" value="ABC_tran"/>
    <property type="match status" value="1"/>
</dbReference>
<dbReference type="InterPro" id="IPR003439">
    <property type="entry name" value="ABC_transporter-like_ATP-bd"/>
</dbReference>
<evidence type="ECO:0000259" key="5">
    <source>
        <dbReference type="PROSITE" id="PS50893"/>
    </source>
</evidence>
<dbReference type="CDD" id="cd03214">
    <property type="entry name" value="ABC_Iron-Siderophores_B12_Hemin"/>
    <property type="match status" value="1"/>
</dbReference>
<evidence type="ECO:0000313" key="6">
    <source>
        <dbReference type="EMBL" id="RDV84802.1"/>
    </source>
</evidence>
<dbReference type="InterPro" id="IPR003593">
    <property type="entry name" value="AAA+_ATPase"/>
</dbReference>
<keyword evidence="2" id="KW-0547">Nucleotide-binding</keyword>
<dbReference type="OrthoDB" id="9799337at2"/>
<evidence type="ECO:0000256" key="4">
    <source>
        <dbReference type="ARBA" id="ARBA00022967"/>
    </source>
</evidence>
<sequence length="398" mass="42591">MKVRVLEILECWELAAGYGHRTVVLVEELKAHKGELICFLGPNGAGKSTLLKTVAGLLAPLGGAVYLKGERLEKVSLKERASALAVVLTDRCLPGLLTVFEAVALGRHPHTGLLGKLSRRDERVVWESLRLVGAEELASRFYGDLSDGEKQKVLIARALAQEPEIMILDEPTVHLDLQHRAGIMSLLLRLCREKGITVFLSLHEVDLALKGTAYVVLVHEGRVLGMGLPEELLTAEAVSRLYGSGVGEFDPVTGAVELRLPAEGPLVFVVAGGGKGAKVIRALAKRGYRLACGVLPENDVDVFVARGVGAELITVPAFAPVGKEALELARPYLKEAQAVVDTGFPLVPATEGNRTLLKWAADAGKPLFSLRSEGFPSGRRAAGLTALLQMLENLFASA</sequence>